<dbReference type="HAMAP" id="MF_00634">
    <property type="entry name" value="UPF0235"/>
    <property type="match status" value="1"/>
</dbReference>
<dbReference type="GO" id="GO:0005737">
    <property type="term" value="C:cytoplasm"/>
    <property type="evidence" value="ECO:0007669"/>
    <property type="project" value="TreeGrafter"/>
</dbReference>
<organism evidence="3 4">
    <name type="scientific">Candidatus Schekmanbacteria bacterium RBG_16_38_10</name>
    <dbReference type="NCBI Taxonomy" id="1817879"/>
    <lineage>
        <taxon>Bacteria</taxon>
        <taxon>Candidatus Schekmaniibacteriota</taxon>
    </lineage>
</organism>
<evidence type="ECO:0000313" key="4">
    <source>
        <dbReference type="Proteomes" id="UP000178797"/>
    </source>
</evidence>
<dbReference type="AlphaFoldDB" id="A0A1F7RTI0"/>
<dbReference type="Pfam" id="PF02594">
    <property type="entry name" value="DUF167"/>
    <property type="match status" value="1"/>
</dbReference>
<evidence type="ECO:0000256" key="1">
    <source>
        <dbReference type="ARBA" id="ARBA00010364"/>
    </source>
</evidence>
<reference evidence="3 4" key="1">
    <citation type="journal article" date="2016" name="Nat. Commun.">
        <title>Thousands of microbial genomes shed light on interconnected biogeochemical processes in an aquifer system.</title>
        <authorList>
            <person name="Anantharaman K."/>
            <person name="Brown C.T."/>
            <person name="Hug L.A."/>
            <person name="Sharon I."/>
            <person name="Castelle C.J."/>
            <person name="Probst A.J."/>
            <person name="Thomas B.C."/>
            <person name="Singh A."/>
            <person name="Wilkins M.J."/>
            <person name="Karaoz U."/>
            <person name="Brodie E.L."/>
            <person name="Williams K.H."/>
            <person name="Hubbard S.S."/>
            <person name="Banfield J.F."/>
        </authorList>
    </citation>
    <scope>NUCLEOTIDE SEQUENCE [LARGE SCALE GENOMIC DNA]</scope>
</reference>
<evidence type="ECO:0000313" key="3">
    <source>
        <dbReference type="EMBL" id="OGL44670.1"/>
    </source>
</evidence>
<comment type="similarity">
    <text evidence="1 2">Belongs to the UPF0235 family.</text>
</comment>
<dbReference type="Gene3D" id="3.30.1200.10">
    <property type="entry name" value="YggU-like"/>
    <property type="match status" value="1"/>
</dbReference>
<dbReference type="EMBL" id="MGDE01000171">
    <property type="protein sequence ID" value="OGL44670.1"/>
    <property type="molecule type" value="Genomic_DNA"/>
</dbReference>
<dbReference type="PANTHER" id="PTHR13420">
    <property type="entry name" value="UPF0235 PROTEIN C15ORF40"/>
    <property type="match status" value="1"/>
</dbReference>
<comment type="caution">
    <text evidence="3">The sequence shown here is derived from an EMBL/GenBank/DDBJ whole genome shotgun (WGS) entry which is preliminary data.</text>
</comment>
<accession>A0A1F7RTI0</accession>
<evidence type="ECO:0000256" key="2">
    <source>
        <dbReference type="HAMAP-Rule" id="MF_00634"/>
    </source>
</evidence>
<protein>
    <recommendedName>
        <fullName evidence="2">UPF0235 protein A2W05_08150</fullName>
    </recommendedName>
</protein>
<sequence length="87" mass="9991">MQKTLLKIKVTPRSSKNEVKEFSEGVLKIRLTSPPTNGKANEHLVKFLAEIFDIKKSDIKIVSGFKSREKLIEICSENIKFPNQKFK</sequence>
<dbReference type="SUPFAM" id="SSF69786">
    <property type="entry name" value="YggU-like"/>
    <property type="match status" value="1"/>
</dbReference>
<proteinExistence type="inferred from homology"/>
<dbReference type="SMART" id="SM01152">
    <property type="entry name" value="DUF167"/>
    <property type="match status" value="1"/>
</dbReference>
<dbReference type="Proteomes" id="UP000178797">
    <property type="component" value="Unassembled WGS sequence"/>
</dbReference>
<dbReference type="PANTHER" id="PTHR13420:SF7">
    <property type="entry name" value="UPF0235 PROTEIN C15ORF40"/>
    <property type="match status" value="1"/>
</dbReference>
<dbReference type="InterPro" id="IPR036591">
    <property type="entry name" value="YggU-like_sf"/>
</dbReference>
<dbReference type="NCBIfam" id="TIGR00251">
    <property type="entry name" value="DUF167 family protein"/>
    <property type="match status" value="1"/>
</dbReference>
<name>A0A1F7RTI0_9BACT</name>
<dbReference type="InterPro" id="IPR003746">
    <property type="entry name" value="DUF167"/>
</dbReference>
<gene>
    <name evidence="3" type="ORF">A2W05_08150</name>
</gene>